<gene>
    <name evidence="1" type="ORF">XELAEV_18015529mg</name>
</gene>
<evidence type="ECO:0000313" key="1">
    <source>
        <dbReference type="EMBL" id="OCT92474.1"/>
    </source>
</evidence>
<name>A0A974DI56_XENLA</name>
<evidence type="ECO:0000313" key="2">
    <source>
        <dbReference type="Proteomes" id="UP000694892"/>
    </source>
</evidence>
<dbReference type="AlphaFoldDB" id="A0A974DI56"/>
<dbReference type="EMBL" id="CM004469">
    <property type="protein sequence ID" value="OCT92474.1"/>
    <property type="molecule type" value="Genomic_DNA"/>
</dbReference>
<sequence>MASLLQDILYEVQGQSPAPNKDFHHLLLFLPREVKKTHSEFLEDNCFQQQVQRIFSKETMEYVLSTCKGNCDFIVRLPNASDTIHLLLAL</sequence>
<proteinExistence type="predicted"/>
<organism evidence="1 2">
    <name type="scientific">Xenopus laevis</name>
    <name type="common">African clawed frog</name>
    <dbReference type="NCBI Taxonomy" id="8355"/>
    <lineage>
        <taxon>Eukaryota</taxon>
        <taxon>Metazoa</taxon>
        <taxon>Chordata</taxon>
        <taxon>Craniata</taxon>
        <taxon>Vertebrata</taxon>
        <taxon>Euteleostomi</taxon>
        <taxon>Amphibia</taxon>
        <taxon>Batrachia</taxon>
        <taxon>Anura</taxon>
        <taxon>Pipoidea</taxon>
        <taxon>Pipidae</taxon>
        <taxon>Xenopodinae</taxon>
        <taxon>Xenopus</taxon>
        <taxon>Xenopus</taxon>
    </lineage>
</organism>
<accession>A0A974DI56</accession>
<protein>
    <submittedName>
        <fullName evidence="1">Uncharacterized protein</fullName>
    </submittedName>
</protein>
<reference evidence="2" key="1">
    <citation type="journal article" date="2016" name="Nature">
        <title>Genome evolution in the allotetraploid frog Xenopus laevis.</title>
        <authorList>
            <person name="Session A.M."/>
            <person name="Uno Y."/>
            <person name="Kwon T."/>
            <person name="Chapman J.A."/>
            <person name="Toyoda A."/>
            <person name="Takahashi S."/>
            <person name="Fukui A."/>
            <person name="Hikosaka A."/>
            <person name="Suzuki A."/>
            <person name="Kondo M."/>
            <person name="van Heeringen S.J."/>
            <person name="Quigley I."/>
            <person name="Heinz S."/>
            <person name="Ogino H."/>
            <person name="Ochi H."/>
            <person name="Hellsten U."/>
            <person name="Lyons J.B."/>
            <person name="Simakov O."/>
            <person name="Putnam N."/>
            <person name="Stites J."/>
            <person name="Kuroki Y."/>
            <person name="Tanaka T."/>
            <person name="Michiue T."/>
            <person name="Watanabe M."/>
            <person name="Bogdanovic O."/>
            <person name="Lister R."/>
            <person name="Georgiou G."/>
            <person name="Paranjpe S.S."/>
            <person name="van Kruijsbergen I."/>
            <person name="Shu S."/>
            <person name="Carlson J."/>
            <person name="Kinoshita T."/>
            <person name="Ohta Y."/>
            <person name="Mawaribuchi S."/>
            <person name="Jenkins J."/>
            <person name="Grimwood J."/>
            <person name="Schmutz J."/>
            <person name="Mitros T."/>
            <person name="Mozaffari S.V."/>
            <person name="Suzuki Y."/>
            <person name="Haramoto Y."/>
            <person name="Yamamoto T.S."/>
            <person name="Takagi C."/>
            <person name="Heald R."/>
            <person name="Miller K."/>
            <person name="Haudenschild C."/>
            <person name="Kitzman J."/>
            <person name="Nakayama T."/>
            <person name="Izutsu Y."/>
            <person name="Robert J."/>
            <person name="Fortriede J."/>
            <person name="Burns K."/>
            <person name="Lotay V."/>
            <person name="Karimi K."/>
            <person name="Yasuoka Y."/>
            <person name="Dichmann D.S."/>
            <person name="Flajnik M.F."/>
            <person name="Houston D.W."/>
            <person name="Shendure J."/>
            <person name="DuPasquier L."/>
            <person name="Vize P.D."/>
            <person name="Zorn A.M."/>
            <person name="Ito M."/>
            <person name="Marcotte E.M."/>
            <person name="Wallingford J.B."/>
            <person name="Ito Y."/>
            <person name="Asashima M."/>
            <person name="Ueno N."/>
            <person name="Matsuda Y."/>
            <person name="Veenstra G.J."/>
            <person name="Fujiyama A."/>
            <person name="Harland R.M."/>
            <person name="Taira M."/>
            <person name="Rokhsar D.S."/>
        </authorList>
    </citation>
    <scope>NUCLEOTIDE SEQUENCE [LARGE SCALE GENOMIC DNA]</scope>
    <source>
        <strain evidence="2">J</strain>
    </source>
</reference>
<dbReference type="Proteomes" id="UP000694892">
    <property type="component" value="Chromosome 2S"/>
</dbReference>